<proteinExistence type="predicted"/>
<feature type="compositionally biased region" description="Pro residues" evidence="1">
    <location>
        <begin position="1"/>
        <end position="12"/>
    </location>
</feature>
<evidence type="ECO:0000313" key="3">
    <source>
        <dbReference type="Proteomes" id="UP000829685"/>
    </source>
</evidence>
<dbReference type="AlphaFoldDB" id="A0A9P9WWL6"/>
<reference evidence="2" key="1">
    <citation type="submission" date="2021-03" db="EMBL/GenBank/DDBJ databases">
        <title>Revisited historic fungal species revealed as producer of novel bioactive compounds through whole genome sequencing and comparative genomics.</title>
        <authorList>
            <person name="Vignolle G.A."/>
            <person name="Hochenegger N."/>
            <person name="Mach R.L."/>
            <person name="Mach-Aigner A.R."/>
            <person name="Javad Rahimi M."/>
            <person name="Salim K.A."/>
            <person name="Chan C.M."/>
            <person name="Lim L.B.L."/>
            <person name="Cai F."/>
            <person name="Druzhinina I.S."/>
            <person name="U'Ren J.M."/>
            <person name="Derntl C."/>
        </authorList>
    </citation>
    <scope>NUCLEOTIDE SEQUENCE</scope>
    <source>
        <strain evidence="2">TUCIM 5799</strain>
    </source>
</reference>
<feature type="region of interest" description="Disordered" evidence="1">
    <location>
        <begin position="1"/>
        <end position="26"/>
    </location>
</feature>
<keyword evidence="3" id="KW-1185">Reference proteome</keyword>
<evidence type="ECO:0000313" key="2">
    <source>
        <dbReference type="EMBL" id="KAI1880393.1"/>
    </source>
</evidence>
<organism evidence="2 3">
    <name type="scientific">Neoarthrinium moseri</name>
    <dbReference type="NCBI Taxonomy" id="1658444"/>
    <lineage>
        <taxon>Eukaryota</taxon>
        <taxon>Fungi</taxon>
        <taxon>Dikarya</taxon>
        <taxon>Ascomycota</taxon>
        <taxon>Pezizomycotina</taxon>
        <taxon>Sordariomycetes</taxon>
        <taxon>Xylariomycetidae</taxon>
        <taxon>Amphisphaeriales</taxon>
        <taxon>Apiosporaceae</taxon>
        <taxon>Neoarthrinium</taxon>
    </lineage>
</organism>
<dbReference type="Proteomes" id="UP000829685">
    <property type="component" value="Unassembled WGS sequence"/>
</dbReference>
<evidence type="ECO:0000256" key="1">
    <source>
        <dbReference type="SAM" id="MobiDB-lite"/>
    </source>
</evidence>
<gene>
    <name evidence="2" type="ORF">JX265_002014</name>
</gene>
<protein>
    <submittedName>
        <fullName evidence="2">Uncharacterized protein</fullName>
    </submittedName>
</protein>
<sequence>MACPSPDSPPTYEPSNEDSPPAYDGEAIGTIFPAQLAIYRKTGLLRPVTAVLAAHESTPLHHISLGVGLLDAGLPDVALHANANEGSSIIARSKLDSSDDSHSVQLTDFGSPISEDIKLRSRSSSRKYVFTIDCEGPGMKANSTQGFEWRPSRGQDVRGLGLRDYGWKLVWLEDPTNNLVDHGTSLGVVAVWSRCSSANSKKMMGFRFLGKGSTGDFGKHWEVMAVVTALAIWHTEITD</sequence>
<comment type="caution">
    <text evidence="2">The sequence shown here is derived from an EMBL/GenBank/DDBJ whole genome shotgun (WGS) entry which is preliminary data.</text>
</comment>
<dbReference type="EMBL" id="JAFIMR010000003">
    <property type="protein sequence ID" value="KAI1880393.1"/>
    <property type="molecule type" value="Genomic_DNA"/>
</dbReference>
<name>A0A9P9WWL6_9PEZI</name>
<accession>A0A9P9WWL6</accession>